<reference evidence="1" key="2">
    <citation type="submission" date="2023-01" db="EMBL/GenBank/DDBJ databases">
        <authorList>
            <person name="Sun Q."/>
            <person name="Evtushenko L."/>
        </authorList>
    </citation>
    <scope>NUCLEOTIDE SEQUENCE</scope>
    <source>
        <strain evidence="1">VKM Ac-1940</strain>
    </source>
</reference>
<dbReference type="InterPro" id="IPR003448">
    <property type="entry name" value="Mopterin_biosynth_MoaE"/>
</dbReference>
<gene>
    <name evidence="1" type="primary">moaE2</name>
    <name evidence="1" type="ORF">GCM10017591_05650</name>
</gene>
<dbReference type="Pfam" id="PF02391">
    <property type="entry name" value="MoaE"/>
    <property type="match status" value="1"/>
</dbReference>
<dbReference type="InterPro" id="IPR036563">
    <property type="entry name" value="MoaE_sf"/>
</dbReference>
<sequence length="141" mass="15160">MTIRIARISDTALDVTEHLAAVEEPWVGAVTSFVGTVRENDPDARTPVVALEYSAHPDAEATLHDIVTTAIGEHRAVVAVSHRTGRLVVGDAAVVIAVGTAHRDEAFGICRTVIEEIKRSLPVWKKQWTDDGDATWKGIGG</sequence>
<dbReference type="PANTHER" id="PTHR23404">
    <property type="entry name" value="MOLYBDOPTERIN SYNTHASE RELATED"/>
    <property type="match status" value="1"/>
</dbReference>
<evidence type="ECO:0000313" key="2">
    <source>
        <dbReference type="Proteomes" id="UP001142291"/>
    </source>
</evidence>
<dbReference type="SUPFAM" id="SSF54690">
    <property type="entry name" value="Molybdopterin synthase subunit MoaE"/>
    <property type="match status" value="1"/>
</dbReference>
<dbReference type="Proteomes" id="UP001142291">
    <property type="component" value="Unassembled WGS sequence"/>
</dbReference>
<dbReference type="EMBL" id="BSER01000002">
    <property type="protein sequence ID" value="GLJ94504.1"/>
    <property type="molecule type" value="Genomic_DNA"/>
</dbReference>
<evidence type="ECO:0000313" key="1">
    <source>
        <dbReference type="EMBL" id="GLJ94504.1"/>
    </source>
</evidence>
<name>A0A9W6HKM9_9MICO</name>
<dbReference type="GO" id="GO:0006777">
    <property type="term" value="P:Mo-molybdopterin cofactor biosynthetic process"/>
    <property type="evidence" value="ECO:0007669"/>
    <property type="project" value="InterPro"/>
</dbReference>
<accession>A0A9W6HKM9</accession>
<reference evidence="1" key="1">
    <citation type="journal article" date="2014" name="Int. J. Syst. Evol. Microbiol.">
        <title>Complete genome sequence of Corynebacterium casei LMG S-19264T (=DSM 44701T), isolated from a smear-ripened cheese.</title>
        <authorList>
            <consortium name="US DOE Joint Genome Institute (JGI-PGF)"/>
            <person name="Walter F."/>
            <person name="Albersmeier A."/>
            <person name="Kalinowski J."/>
            <person name="Ruckert C."/>
        </authorList>
    </citation>
    <scope>NUCLEOTIDE SEQUENCE</scope>
    <source>
        <strain evidence="1">VKM Ac-1940</strain>
    </source>
</reference>
<dbReference type="Gene3D" id="3.90.1170.40">
    <property type="entry name" value="Molybdopterin biosynthesis MoaE subunit"/>
    <property type="match status" value="1"/>
</dbReference>
<dbReference type="AlphaFoldDB" id="A0A9W6HKM9"/>
<comment type="caution">
    <text evidence="1">The sequence shown here is derived from an EMBL/GenBank/DDBJ whole genome shotgun (WGS) entry which is preliminary data.</text>
</comment>
<keyword evidence="2" id="KW-1185">Reference proteome</keyword>
<proteinExistence type="predicted"/>
<protein>
    <submittedName>
        <fullName evidence="1">Molybdopterin synthase catalytic subunit 2</fullName>
    </submittedName>
</protein>
<dbReference type="CDD" id="cd00756">
    <property type="entry name" value="MoaE"/>
    <property type="match status" value="1"/>
</dbReference>
<dbReference type="RefSeq" id="WP_204962991.1">
    <property type="nucleotide sequence ID" value="NZ_BAAAUR010000008.1"/>
</dbReference>
<organism evidence="1 2">
    <name type="scientific">Microbacterium dextranolyticum</name>
    <dbReference type="NCBI Taxonomy" id="36806"/>
    <lineage>
        <taxon>Bacteria</taxon>
        <taxon>Bacillati</taxon>
        <taxon>Actinomycetota</taxon>
        <taxon>Actinomycetes</taxon>
        <taxon>Micrococcales</taxon>
        <taxon>Microbacteriaceae</taxon>
        <taxon>Microbacterium</taxon>
    </lineage>
</organism>